<evidence type="ECO:0000256" key="2">
    <source>
        <dbReference type="ARBA" id="ARBA00002933"/>
    </source>
</evidence>
<comment type="caution">
    <text evidence="16">The sequence shown here is derived from an EMBL/GenBank/DDBJ whole genome shotgun (WGS) entry which is preliminary data.</text>
</comment>
<keyword evidence="17" id="KW-1185">Reference proteome</keyword>
<evidence type="ECO:0000256" key="4">
    <source>
        <dbReference type="ARBA" id="ARBA00012045"/>
    </source>
</evidence>
<accession>A0ABU9E8B2</accession>
<name>A0ABU9E8B2_9BACT</name>
<evidence type="ECO:0000256" key="5">
    <source>
        <dbReference type="ARBA" id="ARBA00022023"/>
    </source>
</evidence>
<evidence type="ECO:0000256" key="12">
    <source>
        <dbReference type="ARBA" id="ARBA00023204"/>
    </source>
</evidence>
<evidence type="ECO:0000256" key="3">
    <source>
        <dbReference type="ARBA" id="ARBA00008343"/>
    </source>
</evidence>
<dbReference type="SUPFAM" id="SSF48150">
    <property type="entry name" value="DNA-glycosylase"/>
    <property type="match status" value="1"/>
</dbReference>
<keyword evidence="8 14" id="KW-0227">DNA damage</keyword>
<keyword evidence="12" id="KW-0234">DNA repair</keyword>
<evidence type="ECO:0000256" key="8">
    <source>
        <dbReference type="ARBA" id="ARBA00022763"/>
    </source>
</evidence>
<proteinExistence type="inferred from homology"/>
<keyword evidence="9" id="KW-0378">Hydrolase</keyword>
<dbReference type="InterPro" id="IPR004036">
    <property type="entry name" value="Endonuclease-III-like_CS2"/>
</dbReference>
<comment type="cofactor">
    <cofactor evidence="14">
        <name>[4Fe-4S] cluster</name>
        <dbReference type="ChEBI" id="CHEBI:49883"/>
    </cofactor>
    <text evidence="14">Binds 1 [4Fe-4S] cluster.</text>
</comment>
<evidence type="ECO:0000256" key="14">
    <source>
        <dbReference type="RuleBase" id="RU365096"/>
    </source>
</evidence>
<evidence type="ECO:0000256" key="7">
    <source>
        <dbReference type="ARBA" id="ARBA00022723"/>
    </source>
</evidence>
<dbReference type="Pfam" id="PF00633">
    <property type="entry name" value="HHH"/>
    <property type="match status" value="1"/>
</dbReference>
<evidence type="ECO:0000256" key="6">
    <source>
        <dbReference type="ARBA" id="ARBA00022485"/>
    </source>
</evidence>
<organism evidence="16 17">
    <name type="scientific">Gaopeijia maritima</name>
    <dbReference type="NCBI Taxonomy" id="3119007"/>
    <lineage>
        <taxon>Bacteria</taxon>
        <taxon>Pseudomonadati</taxon>
        <taxon>Gemmatimonadota</taxon>
        <taxon>Longimicrobiia</taxon>
        <taxon>Gaopeijiales</taxon>
        <taxon>Gaopeijiaceae</taxon>
        <taxon>Gaopeijia</taxon>
    </lineage>
</organism>
<dbReference type="SMART" id="SM00525">
    <property type="entry name" value="FES"/>
    <property type="match status" value="1"/>
</dbReference>
<keyword evidence="13 14" id="KW-0326">Glycosidase</keyword>
<evidence type="ECO:0000256" key="9">
    <source>
        <dbReference type="ARBA" id="ARBA00022801"/>
    </source>
</evidence>
<dbReference type="EC" id="3.2.2.31" evidence="4 14"/>
<dbReference type="CDD" id="cd00056">
    <property type="entry name" value="ENDO3c"/>
    <property type="match status" value="1"/>
</dbReference>
<dbReference type="Gene3D" id="1.10.1670.10">
    <property type="entry name" value="Helix-hairpin-Helix base-excision DNA repair enzymes (C-terminal)"/>
    <property type="match status" value="1"/>
</dbReference>
<dbReference type="InterPro" id="IPR011257">
    <property type="entry name" value="DNA_glycosylase"/>
</dbReference>
<dbReference type="Pfam" id="PF00730">
    <property type="entry name" value="HhH-GPD"/>
    <property type="match status" value="1"/>
</dbReference>
<dbReference type="CDD" id="cd03431">
    <property type="entry name" value="NUDIX_DNA_Glycosylase_C-MutY"/>
    <property type="match status" value="1"/>
</dbReference>
<dbReference type="Pfam" id="PF14815">
    <property type="entry name" value="NUDIX_4"/>
    <property type="match status" value="1"/>
</dbReference>
<dbReference type="PROSITE" id="PS01155">
    <property type="entry name" value="ENDONUCLEASE_III_2"/>
    <property type="match status" value="1"/>
</dbReference>
<dbReference type="InterPro" id="IPR003265">
    <property type="entry name" value="HhH-GPD_domain"/>
</dbReference>
<keyword evidence="7" id="KW-0479">Metal-binding</keyword>
<dbReference type="Pfam" id="PF10576">
    <property type="entry name" value="EndIII_4Fe-2S"/>
    <property type="match status" value="1"/>
</dbReference>
<sequence length="382" mass="41280">MPGLRSSDAALGAFRRALLAFYDDVARPLPWRDTRDPYAIWVSEVMAQQTRVETVVPYYLRWLERYPTVEALADAPLDDVLKSWEGLGYYSRARNLHRAAGVVAEDHGGALPDSFEGLRALPGVGEYTAGAIASIAFERAVPAVDGNVRRVYARLADEPRPGTAEVRDWAERVVDPARPGDFNQALMELGATVCTPRNPACGGCPVRAHCRALAAGTVEERPAPKKRARVRKELRAVGVFVRSADGKAPADAPVALLRRRPAEGLLAGLWEFPSVPLGLRAADRAVQAGVRELAADLGLTAVDGPGERLDPVPHQFSHLHVIYRPWMVAVEGDVGAGVGGTASDEPVRWTPLHDPGDLALPVAQQRIAALAVARRPSSRSFE</sequence>
<dbReference type="InterPro" id="IPR029119">
    <property type="entry name" value="MutY_C"/>
</dbReference>
<evidence type="ECO:0000256" key="1">
    <source>
        <dbReference type="ARBA" id="ARBA00000843"/>
    </source>
</evidence>
<dbReference type="InterPro" id="IPR004035">
    <property type="entry name" value="Endouclease-III_FeS-bd_BS"/>
</dbReference>
<dbReference type="Gene3D" id="1.10.340.30">
    <property type="entry name" value="Hypothetical protein, domain 2"/>
    <property type="match status" value="1"/>
</dbReference>
<comment type="similarity">
    <text evidence="3 14">Belongs to the Nth/MutY family.</text>
</comment>
<dbReference type="SMART" id="SM00478">
    <property type="entry name" value="ENDO3c"/>
    <property type="match status" value="1"/>
</dbReference>
<comment type="function">
    <text evidence="2">Adenine glycosylase active on G-A mispairs. MutY also corrects error-prone DNA synthesis past GO lesions which are due to the oxidatively damaged form of guanine: 7,8-dihydro-8-oxoguanine (8-oxo-dGTP).</text>
</comment>
<feature type="domain" description="HhH-GPD" evidence="15">
    <location>
        <begin position="46"/>
        <end position="192"/>
    </location>
</feature>
<keyword evidence="10 14" id="KW-0408">Iron</keyword>
<evidence type="ECO:0000256" key="10">
    <source>
        <dbReference type="ARBA" id="ARBA00023004"/>
    </source>
</evidence>
<dbReference type="EMBL" id="JBBHLI010000001">
    <property type="protein sequence ID" value="MEK9499865.1"/>
    <property type="molecule type" value="Genomic_DNA"/>
</dbReference>
<dbReference type="InterPro" id="IPR015797">
    <property type="entry name" value="NUDIX_hydrolase-like_dom_sf"/>
</dbReference>
<dbReference type="SUPFAM" id="SSF55811">
    <property type="entry name" value="Nudix"/>
    <property type="match status" value="1"/>
</dbReference>
<gene>
    <name evidence="16" type="primary">mutY</name>
    <name evidence="16" type="ORF">WI372_02570</name>
</gene>
<evidence type="ECO:0000313" key="17">
    <source>
        <dbReference type="Proteomes" id="UP001484239"/>
    </source>
</evidence>
<dbReference type="PROSITE" id="PS00764">
    <property type="entry name" value="ENDONUCLEASE_III_1"/>
    <property type="match status" value="1"/>
</dbReference>
<dbReference type="InterPro" id="IPR044298">
    <property type="entry name" value="MIG/MutY"/>
</dbReference>
<dbReference type="InterPro" id="IPR000445">
    <property type="entry name" value="HhH_motif"/>
</dbReference>
<dbReference type="InterPro" id="IPR023170">
    <property type="entry name" value="HhH_base_excis_C"/>
</dbReference>
<evidence type="ECO:0000256" key="11">
    <source>
        <dbReference type="ARBA" id="ARBA00023014"/>
    </source>
</evidence>
<evidence type="ECO:0000256" key="13">
    <source>
        <dbReference type="ARBA" id="ARBA00023295"/>
    </source>
</evidence>
<dbReference type="PANTHER" id="PTHR42944">
    <property type="entry name" value="ADENINE DNA GLYCOSYLASE"/>
    <property type="match status" value="1"/>
</dbReference>
<comment type="catalytic activity">
    <reaction evidence="1 14">
        <text>Hydrolyzes free adenine bases from 7,8-dihydro-8-oxoguanine:adenine mismatched double-stranded DNA, leaving an apurinic site.</text>
        <dbReference type="EC" id="3.2.2.31"/>
    </reaction>
</comment>
<dbReference type="Gene3D" id="3.90.79.10">
    <property type="entry name" value="Nucleoside Triphosphate Pyrophosphohydrolase"/>
    <property type="match status" value="1"/>
</dbReference>
<dbReference type="InterPro" id="IPR003651">
    <property type="entry name" value="Endonuclease3_FeS-loop_motif"/>
</dbReference>
<evidence type="ECO:0000313" key="16">
    <source>
        <dbReference type="EMBL" id="MEK9499865.1"/>
    </source>
</evidence>
<protein>
    <recommendedName>
        <fullName evidence="5 14">Adenine DNA glycosylase</fullName>
        <ecNumber evidence="4 14">3.2.2.31</ecNumber>
    </recommendedName>
</protein>
<evidence type="ECO:0000259" key="15">
    <source>
        <dbReference type="SMART" id="SM00478"/>
    </source>
</evidence>
<dbReference type="PANTHER" id="PTHR42944:SF1">
    <property type="entry name" value="ADENINE DNA GLYCOSYLASE"/>
    <property type="match status" value="1"/>
</dbReference>
<dbReference type="RefSeq" id="WP_405278018.1">
    <property type="nucleotide sequence ID" value="NZ_JBBHLI010000001.1"/>
</dbReference>
<keyword evidence="6" id="KW-0004">4Fe-4S</keyword>
<reference evidence="16 17" key="1">
    <citation type="submission" date="2024-02" db="EMBL/GenBank/DDBJ databases">
        <title>A novel Gemmatimonadota bacterium.</title>
        <authorList>
            <person name="Du Z.-J."/>
            <person name="Ye Y.-Q."/>
        </authorList>
    </citation>
    <scope>NUCLEOTIDE SEQUENCE [LARGE SCALE GENOMIC DNA]</scope>
    <source>
        <strain evidence="16 17">DH-20</strain>
    </source>
</reference>
<keyword evidence="11" id="KW-0411">Iron-sulfur</keyword>
<dbReference type="Proteomes" id="UP001484239">
    <property type="component" value="Unassembled WGS sequence"/>
</dbReference>
<dbReference type="NCBIfam" id="TIGR01084">
    <property type="entry name" value="mutY"/>
    <property type="match status" value="1"/>
</dbReference>
<dbReference type="InterPro" id="IPR005760">
    <property type="entry name" value="A/G_AdeGlyc_MutY"/>
</dbReference>